<feature type="transmembrane region" description="Helical" evidence="7">
    <location>
        <begin position="493"/>
        <end position="510"/>
    </location>
</feature>
<organism evidence="9 10">
    <name type="scientific">Cotesia glomerata</name>
    <name type="common">Lepidopteran parasitic wasp</name>
    <name type="synonym">Apanteles glomeratus</name>
    <dbReference type="NCBI Taxonomy" id="32391"/>
    <lineage>
        <taxon>Eukaryota</taxon>
        <taxon>Metazoa</taxon>
        <taxon>Ecdysozoa</taxon>
        <taxon>Arthropoda</taxon>
        <taxon>Hexapoda</taxon>
        <taxon>Insecta</taxon>
        <taxon>Pterygota</taxon>
        <taxon>Neoptera</taxon>
        <taxon>Endopterygota</taxon>
        <taxon>Hymenoptera</taxon>
        <taxon>Apocrita</taxon>
        <taxon>Ichneumonoidea</taxon>
        <taxon>Braconidae</taxon>
        <taxon>Microgastrinae</taxon>
        <taxon>Cotesia</taxon>
    </lineage>
</organism>
<dbReference type="Proteomes" id="UP000826195">
    <property type="component" value="Unassembled WGS sequence"/>
</dbReference>
<dbReference type="GO" id="GO:0005783">
    <property type="term" value="C:endoplasmic reticulum"/>
    <property type="evidence" value="ECO:0007669"/>
    <property type="project" value="InterPro"/>
</dbReference>
<evidence type="ECO:0000313" key="9">
    <source>
        <dbReference type="EMBL" id="KAH0557996.1"/>
    </source>
</evidence>
<comment type="caution">
    <text evidence="9">The sequence shown here is derived from an EMBL/GenBank/DDBJ whole genome shotgun (WGS) entry which is preliminary data.</text>
</comment>
<keyword evidence="2 7" id="KW-0812">Transmembrane</keyword>
<evidence type="ECO:0000256" key="6">
    <source>
        <dbReference type="SAM" id="MobiDB-lite"/>
    </source>
</evidence>
<feature type="region of interest" description="Disordered" evidence="6">
    <location>
        <begin position="284"/>
        <end position="367"/>
    </location>
</feature>
<gene>
    <name evidence="9" type="ORF">KQX54_013591</name>
</gene>
<feature type="compositionally biased region" description="Basic residues" evidence="6">
    <location>
        <begin position="166"/>
        <end position="191"/>
    </location>
</feature>
<evidence type="ECO:0000256" key="5">
    <source>
        <dbReference type="ARBA" id="ARBA00023180"/>
    </source>
</evidence>
<keyword evidence="3 7" id="KW-1133">Transmembrane helix</keyword>
<evidence type="ECO:0000256" key="7">
    <source>
        <dbReference type="SAM" id="Phobius"/>
    </source>
</evidence>
<protein>
    <recommendedName>
        <fullName evidence="8">PHTF1/2 N-terminal domain-containing protein</fullName>
    </recommendedName>
</protein>
<sequence>MMGMNDLIYWYQKKIGTYDKQQWEKTVEQRIFGGLNNVPMRTAKLKTEFIDVDLVRGSSFPKAKPKHGLITVTWLAVKRLILLPFYKSWWIQQTSSRIFLLFILLYSLQIFNIIIFIAGANFNDSDIVSLPEVLMPVAMMFLLCTVHSQIVSTNSGPTISTGINRSRARRSRHDRIRPGKLRPRNLQRGHRMGSDINKTSQETVCCDKSNAKNYSSVSPSVRFAKKVCIDPSTPRREIPSSSKELDKSRVTTSTPVQESVLNRSRLAVNVANVNLNVDGVHQDDDGFESLNGNVSSDNDRASLRPQVPNDEEIKPEVVTSSSSDEKLVNNSSESSRILNLDVSRTNDDNLAEPCESKDINSSKPVESVKQFESEEEGECEETGTNQLTEVTTSATEWMGVTTNSDECSYSSDLDESQPHSDSNYSYGEFVEHPFSWEFELPPSILLSSSCMTSDRVTCTLWTRREIKKAELSVLDISSAIIARAESMPESLDYFYGGLVLSIILAVIPALRRLSDHFGSDTGNSTGIVVDLALIDFNIYVDFLKEIIDVSFGSTLWERIVVLILSFERLILSCLLFFLLAVAERTFKQRLLYAKLFSHLTSSRRARKSDLPHFRLNKVRNIKTWLSVRSYLKRRGPQRSVDVIVSAVFIVTLLLLSFVSLELIKDLESLHSRYNIEALLWSFTLGIYILRFMTLGTKINKKYRNLSILITEQINLYLQIEQKPHKKDELTVANSVLKLAADLIKELESPFKISGLSANPYLYTITKVVLLSALSGVLSELLGFKLKLHKISIK</sequence>
<evidence type="ECO:0000256" key="3">
    <source>
        <dbReference type="ARBA" id="ARBA00022989"/>
    </source>
</evidence>
<reference evidence="9 10" key="1">
    <citation type="journal article" date="2021" name="J. Hered.">
        <title>A chromosome-level genome assembly of the parasitoid wasp, Cotesia glomerata (Hymenoptera: Braconidae).</title>
        <authorList>
            <person name="Pinto B.J."/>
            <person name="Weis J.J."/>
            <person name="Gamble T."/>
            <person name="Ode P.J."/>
            <person name="Paul R."/>
            <person name="Zaspel J.M."/>
        </authorList>
    </citation>
    <scope>NUCLEOTIDE SEQUENCE [LARGE SCALE GENOMIC DNA]</scope>
    <source>
        <strain evidence="9">CgM1</strain>
    </source>
</reference>
<evidence type="ECO:0000313" key="10">
    <source>
        <dbReference type="Proteomes" id="UP000826195"/>
    </source>
</evidence>
<keyword evidence="5" id="KW-0325">Glycoprotein</keyword>
<dbReference type="PANTHER" id="PTHR12680">
    <property type="entry name" value="PUTATIVE HOMEODOMAIN TRANSCRIPTION FACTOR PHTF"/>
    <property type="match status" value="1"/>
</dbReference>
<feature type="transmembrane region" description="Helical" evidence="7">
    <location>
        <begin position="68"/>
        <end position="86"/>
    </location>
</feature>
<feature type="compositionally biased region" description="Basic and acidic residues" evidence="6">
    <location>
        <begin position="233"/>
        <end position="249"/>
    </location>
</feature>
<feature type="transmembrane region" description="Helical" evidence="7">
    <location>
        <begin position="559"/>
        <end position="582"/>
    </location>
</feature>
<evidence type="ECO:0000256" key="2">
    <source>
        <dbReference type="ARBA" id="ARBA00022692"/>
    </source>
</evidence>
<dbReference type="InterPro" id="IPR039775">
    <property type="entry name" value="PHTF1/2"/>
</dbReference>
<feature type="transmembrane region" description="Helical" evidence="7">
    <location>
        <begin position="642"/>
        <end position="663"/>
    </location>
</feature>
<name>A0AAV7IRQ5_COTGL</name>
<feature type="transmembrane region" description="Helical" evidence="7">
    <location>
        <begin position="675"/>
        <end position="693"/>
    </location>
</feature>
<accession>A0AAV7IRQ5</accession>
<dbReference type="Pfam" id="PF12129">
    <property type="entry name" value="PHTF1-2_N"/>
    <property type="match status" value="1"/>
</dbReference>
<dbReference type="PANTHER" id="PTHR12680:SF6">
    <property type="entry name" value="PROTEIN PHTF"/>
    <property type="match status" value="1"/>
</dbReference>
<dbReference type="AlphaFoldDB" id="A0AAV7IRQ5"/>
<feature type="region of interest" description="Disordered" evidence="6">
    <location>
        <begin position="232"/>
        <end position="257"/>
    </location>
</feature>
<feature type="compositionally biased region" description="Polar residues" evidence="6">
    <location>
        <begin position="318"/>
        <end position="337"/>
    </location>
</feature>
<feature type="region of interest" description="Disordered" evidence="6">
    <location>
        <begin position="161"/>
        <end position="194"/>
    </location>
</feature>
<proteinExistence type="predicted"/>
<feature type="transmembrane region" description="Helical" evidence="7">
    <location>
        <begin position="98"/>
        <end position="121"/>
    </location>
</feature>
<keyword evidence="4 7" id="KW-0472">Membrane</keyword>
<evidence type="ECO:0000256" key="1">
    <source>
        <dbReference type="ARBA" id="ARBA00004141"/>
    </source>
</evidence>
<evidence type="ECO:0000259" key="8">
    <source>
        <dbReference type="Pfam" id="PF12129"/>
    </source>
</evidence>
<feature type="transmembrane region" description="Helical" evidence="7">
    <location>
        <begin position="133"/>
        <end position="151"/>
    </location>
</feature>
<dbReference type="GO" id="GO:0016020">
    <property type="term" value="C:membrane"/>
    <property type="evidence" value="ECO:0007669"/>
    <property type="project" value="UniProtKB-SubCell"/>
</dbReference>
<dbReference type="InterPro" id="IPR021980">
    <property type="entry name" value="PHTF1/2_N"/>
</dbReference>
<dbReference type="EMBL" id="JAHXZJ010000747">
    <property type="protein sequence ID" value="KAH0557996.1"/>
    <property type="molecule type" value="Genomic_DNA"/>
</dbReference>
<feature type="domain" description="PHTF1/2 N-terminal" evidence="8">
    <location>
        <begin position="2"/>
        <end position="155"/>
    </location>
</feature>
<keyword evidence="10" id="KW-1185">Reference proteome</keyword>
<comment type="subcellular location">
    <subcellularLocation>
        <location evidence="1">Membrane</location>
        <topology evidence="1">Multi-pass membrane protein</topology>
    </subcellularLocation>
</comment>
<evidence type="ECO:0000256" key="4">
    <source>
        <dbReference type="ARBA" id="ARBA00023136"/>
    </source>
</evidence>